<name>A0A821XWD4_9BILA</name>
<sequence>DLQEKGIIQKSYNKWWKGKGTCSSEKKDSKANPLGLTNVGGIFVVLLGKRDRKQSISNI</sequence>
<dbReference type="AlphaFoldDB" id="A0A821XWD4"/>
<accession>A0A821XWD4</accession>
<proteinExistence type="predicted"/>
<comment type="caution">
    <text evidence="1">The sequence shown here is derived from an EMBL/GenBank/DDBJ whole genome shotgun (WGS) entry which is preliminary data.</text>
</comment>
<evidence type="ECO:0000313" key="2">
    <source>
        <dbReference type="EMBL" id="CAF4983569.1"/>
    </source>
</evidence>
<dbReference type="Proteomes" id="UP000663873">
    <property type="component" value="Unassembled WGS sequence"/>
</dbReference>
<keyword evidence="3" id="KW-1185">Reference proteome</keyword>
<dbReference type="EMBL" id="CAJOBP010103819">
    <property type="protein sequence ID" value="CAF4983569.1"/>
    <property type="molecule type" value="Genomic_DNA"/>
</dbReference>
<dbReference type="EMBL" id="CAJOBP010091539">
    <property type="protein sequence ID" value="CAF4949218.1"/>
    <property type="molecule type" value="Genomic_DNA"/>
</dbReference>
<evidence type="ECO:0000313" key="1">
    <source>
        <dbReference type="EMBL" id="CAF4949218.1"/>
    </source>
</evidence>
<gene>
    <name evidence="1" type="ORF">UJA718_LOCUS47673</name>
    <name evidence="2" type="ORF">UJA718_LOCUS49441</name>
</gene>
<feature type="non-terminal residue" evidence="1">
    <location>
        <position position="1"/>
    </location>
</feature>
<evidence type="ECO:0000313" key="3">
    <source>
        <dbReference type="Proteomes" id="UP000663873"/>
    </source>
</evidence>
<reference evidence="1" key="1">
    <citation type="submission" date="2021-02" db="EMBL/GenBank/DDBJ databases">
        <authorList>
            <person name="Nowell W R."/>
        </authorList>
    </citation>
    <scope>NUCLEOTIDE SEQUENCE</scope>
</reference>
<protein>
    <submittedName>
        <fullName evidence="1">Uncharacterized protein</fullName>
    </submittedName>
</protein>
<organism evidence="1 3">
    <name type="scientific">Rotaria socialis</name>
    <dbReference type="NCBI Taxonomy" id="392032"/>
    <lineage>
        <taxon>Eukaryota</taxon>
        <taxon>Metazoa</taxon>
        <taxon>Spiralia</taxon>
        <taxon>Gnathifera</taxon>
        <taxon>Rotifera</taxon>
        <taxon>Eurotatoria</taxon>
        <taxon>Bdelloidea</taxon>
        <taxon>Philodinida</taxon>
        <taxon>Philodinidae</taxon>
        <taxon>Rotaria</taxon>
    </lineage>
</organism>